<dbReference type="PANTHER" id="PTHR43707">
    <property type="entry name" value="HISTIDYL-TRNA SYNTHETASE"/>
    <property type="match status" value="1"/>
</dbReference>
<dbReference type="CDD" id="cd00859">
    <property type="entry name" value="HisRS_anticodon"/>
    <property type="match status" value="1"/>
</dbReference>
<evidence type="ECO:0000256" key="10">
    <source>
        <dbReference type="HAMAP-Rule" id="MF_00127"/>
    </source>
</evidence>
<dbReference type="RefSeq" id="WP_311366121.1">
    <property type="nucleotide sequence ID" value="NZ_JAVRIC010000025.1"/>
</dbReference>
<dbReference type="InterPro" id="IPR015807">
    <property type="entry name" value="His-tRNA-ligase"/>
</dbReference>
<dbReference type="Pfam" id="PF13393">
    <property type="entry name" value="tRNA-synt_His"/>
    <property type="match status" value="1"/>
</dbReference>
<dbReference type="NCBIfam" id="TIGR00442">
    <property type="entry name" value="hisS"/>
    <property type="match status" value="1"/>
</dbReference>
<keyword evidence="3 10" id="KW-0963">Cytoplasm</keyword>
<comment type="caution">
    <text evidence="12">The sequence shown here is derived from an EMBL/GenBank/DDBJ whole genome shotgun (WGS) entry which is preliminary data.</text>
</comment>
<dbReference type="CDD" id="cd00773">
    <property type="entry name" value="HisRS-like_core"/>
    <property type="match status" value="1"/>
</dbReference>
<keyword evidence="13" id="KW-1185">Reference proteome</keyword>
<dbReference type="Proteomes" id="UP001254608">
    <property type="component" value="Unassembled WGS sequence"/>
</dbReference>
<dbReference type="InterPro" id="IPR004516">
    <property type="entry name" value="HisRS/HisZ"/>
</dbReference>
<evidence type="ECO:0000256" key="4">
    <source>
        <dbReference type="ARBA" id="ARBA00022598"/>
    </source>
</evidence>
<dbReference type="Gene3D" id="3.40.50.800">
    <property type="entry name" value="Anticodon-binding domain"/>
    <property type="match status" value="1"/>
</dbReference>
<reference evidence="12 13" key="1">
    <citation type="submission" date="2023-09" db="EMBL/GenBank/DDBJ databases">
        <authorList>
            <person name="Rey-Velasco X."/>
        </authorList>
    </citation>
    <scope>NUCLEOTIDE SEQUENCE [LARGE SCALE GENOMIC DNA]</scope>
    <source>
        <strain evidence="12 13">W345</strain>
    </source>
</reference>
<keyword evidence="6 10" id="KW-0067">ATP-binding</keyword>
<dbReference type="InterPro" id="IPR045864">
    <property type="entry name" value="aa-tRNA-synth_II/BPL/LPL"/>
</dbReference>
<dbReference type="EC" id="6.1.1.21" evidence="10"/>
<dbReference type="PANTHER" id="PTHR43707:SF1">
    <property type="entry name" value="HISTIDINE--TRNA LIGASE, MITOCHONDRIAL-RELATED"/>
    <property type="match status" value="1"/>
</dbReference>
<dbReference type="InterPro" id="IPR036621">
    <property type="entry name" value="Anticodon-bd_dom_sf"/>
</dbReference>
<accession>A0ABU2WLE9</accession>
<dbReference type="PROSITE" id="PS50862">
    <property type="entry name" value="AA_TRNA_LIGASE_II"/>
    <property type="match status" value="1"/>
</dbReference>
<dbReference type="PIRSF" id="PIRSF001549">
    <property type="entry name" value="His-tRNA_synth"/>
    <property type="match status" value="1"/>
</dbReference>
<evidence type="ECO:0000313" key="13">
    <source>
        <dbReference type="Proteomes" id="UP001254608"/>
    </source>
</evidence>
<keyword evidence="7 10" id="KW-0648">Protein biosynthesis</keyword>
<feature type="domain" description="Aminoacyl-transfer RNA synthetases class-II family profile" evidence="11">
    <location>
        <begin position="1"/>
        <end position="327"/>
    </location>
</feature>
<dbReference type="InterPro" id="IPR041715">
    <property type="entry name" value="HisRS-like_core"/>
</dbReference>
<sequence length="426" mass="47272">MSAKIQSLRGFNDILPEQTALWRRLFEAVQQVMDAYGYREIKLPLLESTDLFRRSVGEATDIVEKEMFSFVDREKASISLRPEGTAGCVRAGIENGLLHNQQQRLWYQGPMFRHERPQAGRYRQFHQVGLEAYGMLGPDVDVEILALCARLWKRLGLNDIRLEINSLGTPETRVRFRDALVEYLSARIDRLDADSKRRLYTNPLRVLDSKDESTREVLLHAPKLADLLDAESREHFAAVLAGLDALSIDYVINPNLVRGLDYYSRTTFEWTTDQLGAQGTVCGGGRYDGLVSLLGGGEVPAIGFAMGVERLILLMQQQVQLPDLGSPEVYFCWLGDATFVQAAQLAEQLRDAGLRVQLNAGGGAFKAQMKRADRCGAGIALILGEQELAQGVVQVKSLRGGEPQTEVAWTELVPGLQARLAGPISA</sequence>
<comment type="catalytic activity">
    <reaction evidence="9 10">
        <text>tRNA(His) + L-histidine + ATP = L-histidyl-tRNA(His) + AMP + diphosphate + H(+)</text>
        <dbReference type="Rhea" id="RHEA:17313"/>
        <dbReference type="Rhea" id="RHEA-COMP:9665"/>
        <dbReference type="Rhea" id="RHEA-COMP:9689"/>
        <dbReference type="ChEBI" id="CHEBI:15378"/>
        <dbReference type="ChEBI" id="CHEBI:30616"/>
        <dbReference type="ChEBI" id="CHEBI:33019"/>
        <dbReference type="ChEBI" id="CHEBI:57595"/>
        <dbReference type="ChEBI" id="CHEBI:78442"/>
        <dbReference type="ChEBI" id="CHEBI:78527"/>
        <dbReference type="ChEBI" id="CHEBI:456215"/>
        <dbReference type="EC" id="6.1.1.21"/>
    </reaction>
</comment>
<dbReference type="SUPFAM" id="SSF55681">
    <property type="entry name" value="Class II aaRS and biotin synthetases"/>
    <property type="match status" value="1"/>
</dbReference>
<evidence type="ECO:0000256" key="1">
    <source>
        <dbReference type="ARBA" id="ARBA00008226"/>
    </source>
</evidence>
<evidence type="ECO:0000256" key="5">
    <source>
        <dbReference type="ARBA" id="ARBA00022741"/>
    </source>
</evidence>
<dbReference type="InterPro" id="IPR006195">
    <property type="entry name" value="aa-tRNA-synth_II"/>
</dbReference>
<dbReference type="HAMAP" id="MF_00127">
    <property type="entry name" value="His_tRNA_synth"/>
    <property type="match status" value="1"/>
</dbReference>
<dbReference type="GO" id="GO:0004821">
    <property type="term" value="F:histidine-tRNA ligase activity"/>
    <property type="evidence" value="ECO:0007669"/>
    <property type="project" value="UniProtKB-EC"/>
</dbReference>
<evidence type="ECO:0000256" key="8">
    <source>
        <dbReference type="ARBA" id="ARBA00023146"/>
    </source>
</evidence>
<dbReference type="Pfam" id="PF03129">
    <property type="entry name" value="HGTP_anticodon"/>
    <property type="match status" value="1"/>
</dbReference>
<keyword evidence="8 10" id="KW-0030">Aminoacyl-tRNA synthetase</keyword>
<evidence type="ECO:0000256" key="3">
    <source>
        <dbReference type="ARBA" id="ARBA00022490"/>
    </source>
</evidence>
<keyword evidence="4 10" id="KW-0436">Ligase</keyword>
<dbReference type="SUPFAM" id="SSF52954">
    <property type="entry name" value="Class II aaRS ABD-related"/>
    <property type="match status" value="1"/>
</dbReference>
<organism evidence="12 13">
    <name type="scientific">Banduia mediterranea</name>
    <dbReference type="NCBI Taxonomy" id="3075609"/>
    <lineage>
        <taxon>Bacteria</taxon>
        <taxon>Pseudomonadati</taxon>
        <taxon>Pseudomonadota</taxon>
        <taxon>Gammaproteobacteria</taxon>
        <taxon>Nevskiales</taxon>
        <taxon>Algiphilaceae</taxon>
        <taxon>Banduia</taxon>
    </lineage>
</organism>
<protein>
    <recommendedName>
        <fullName evidence="10">Histidine--tRNA ligase</fullName>
        <ecNumber evidence="10">6.1.1.21</ecNumber>
    </recommendedName>
    <alternativeName>
        <fullName evidence="10">Histidyl-tRNA synthetase</fullName>
        <shortName evidence="10">HisRS</shortName>
    </alternativeName>
</protein>
<comment type="subunit">
    <text evidence="2 10">Homodimer.</text>
</comment>
<dbReference type="Gene3D" id="3.30.930.10">
    <property type="entry name" value="Bira Bifunctional Protein, Domain 2"/>
    <property type="match status" value="1"/>
</dbReference>
<evidence type="ECO:0000256" key="7">
    <source>
        <dbReference type="ARBA" id="ARBA00022917"/>
    </source>
</evidence>
<evidence type="ECO:0000259" key="11">
    <source>
        <dbReference type="PROSITE" id="PS50862"/>
    </source>
</evidence>
<keyword evidence="5 10" id="KW-0547">Nucleotide-binding</keyword>
<gene>
    <name evidence="10 12" type="primary">hisS</name>
    <name evidence="12" type="ORF">RM530_15265</name>
</gene>
<evidence type="ECO:0000256" key="2">
    <source>
        <dbReference type="ARBA" id="ARBA00011738"/>
    </source>
</evidence>
<evidence type="ECO:0000256" key="9">
    <source>
        <dbReference type="ARBA" id="ARBA00047639"/>
    </source>
</evidence>
<dbReference type="InterPro" id="IPR033656">
    <property type="entry name" value="HisRS_anticodon"/>
</dbReference>
<name>A0ABU2WLE9_9GAMM</name>
<evidence type="ECO:0000313" key="12">
    <source>
        <dbReference type="EMBL" id="MDT0498708.1"/>
    </source>
</evidence>
<comment type="subcellular location">
    <subcellularLocation>
        <location evidence="10">Cytoplasm</location>
    </subcellularLocation>
</comment>
<comment type="similarity">
    <text evidence="1 10">Belongs to the class-II aminoacyl-tRNA synthetase family.</text>
</comment>
<proteinExistence type="inferred from homology"/>
<dbReference type="InterPro" id="IPR004154">
    <property type="entry name" value="Anticodon-bd"/>
</dbReference>
<evidence type="ECO:0000256" key="6">
    <source>
        <dbReference type="ARBA" id="ARBA00022840"/>
    </source>
</evidence>
<dbReference type="EMBL" id="JAVRIC010000025">
    <property type="protein sequence ID" value="MDT0498708.1"/>
    <property type="molecule type" value="Genomic_DNA"/>
</dbReference>